<dbReference type="Pfam" id="PF05721">
    <property type="entry name" value="PhyH"/>
    <property type="match status" value="1"/>
</dbReference>
<reference evidence="2" key="1">
    <citation type="submission" date="2018-05" db="EMBL/GenBank/DDBJ databases">
        <authorList>
            <person name="Lanie J.A."/>
            <person name="Ng W.-L."/>
            <person name="Kazmierczak K.M."/>
            <person name="Andrzejewski T.M."/>
            <person name="Davidsen T.M."/>
            <person name="Wayne K.J."/>
            <person name="Tettelin H."/>
            <person name="Glass J.I."/>
            <person name="Rusch D."/>
            <person name="Podicherti R."/>
            <person name="Tsui H.-C.T."/>
            <person name="Winkler M.E."/>
        </authorList>
    </citation>
    <scope>NUCLEOTIDE SEQUENCE</scope>
</reference>
<dbReference type="SUPFAM" id="SSF51197">
    <property type="entry name" value="Clavaminate synthase-like"/>
    <property type="match status" value="1"/>
</dbReference>
<proteinExistence type="predicted"/>
<name>A0A382J9C0_9ZZZZ</name>
<evidence type="ECO:0000313" key="2">
    <source>
        <dbReference type="EMBL" id="SVC07693.1"/>
    </source>
</evidence>
<evidence type="ECO:0008006" key="3">
    <source>
        <dbReference type="Google" id="ProtNLM"/>
    </source>
</evidence>
<gene>
    <name evidence="2" type="ORF">METZ01_LOCUS260547</name>
</gene>
<protein>
    <recommendedName>
        <fullName evidence="3">Phytanoyl-CoA dioxygenase family protein</fullName>
    </recommendedName>
</protein>
<sequence>DPEGVADGPGGWHVDDLVHFPLPSDVARHDARLSMPCFVLQIFTPLTDLESIEYGPTQVVPSSQYAGRRPDRQDGPTFEGRGPESMLSRAGEAYLFNNQIWHRGAPNTSDRHRFLGGITYSRRFIAQRFYPFIDYRMPEHVWEGAGPRLQRFLGRHEKGAYG</sequence>
<dbReference type="EMBL" id="UINC01072220">
    <property type="protein sequence ID" value="SVC07693.1"/>
    <property type="molecule type" value="Genomic_DNA"/>
</dbReference>
<dbReference type="InterPro" id="IPR008775">
    <property type="entry name" value="Phytyl_CoA_dOase-like"/>
</dbReference>
<evidence type="ECO:0000256" key="1">
    <source>
        <dbReference type="SAM" id="MobiDB-lite"/>
    </source>
</evidence>
<organism evidence="2">
    <name type="scientific">marine metagenome</name>
    <dbReference type="NCBI Taxonomy" id="408172"/>
    <lineage>
        <taxon>unclassified sequences</taxon>
        <taxon>metagenomes</taxon>
        <taxon>ecological metagenomes</taxon>
    </lineage>
</organism>
<feature type="non-terminal residue" evidence="2">
    <location>
        <position position="1"/>
    </location>
</feature>
<dbReference type="Gene3D" id="2.60.120.620">
    <property type="entry name" value="q2cbj1_9rhob like domain"/>
    <property type="match status" value="1"/>
</dbReference>
<feature type="region of interest" description="Disordered" evidence="1">
    <location>
        <begin position="60"/>
        <end position="84"/>
    </location>
</feature>
<accession>A0A382J9C0</accession>
<dbReference type="AlphaFoldDB" id="A0A382J9C0"/>